<dbReference type="PANTHER" id="PTHR47966">
    <property type="entry name" value="BETA-SITE APP-CLEAVING ENZYME, ISOFORM A-RELATED"/>
    <property type="match status" value="1"/>
</dbReference>
<dbReference type="PROSITE" id="PS00141">
    <property type="entry name" value="ASP_PROTEASE"/>
    <property type="match status" value="2"/>
</dbReference>
<comment type="similarity">
    <text evidence="1 6">Belongs to the peptidase A1 family.</text>
</comment>
<feature type="domain" description="Peptidase A1" evidence="8">
    <location>
        <begin position="99"/>
        <end position="413"/>
    </location>
</feature>
<feature type="active site" evidence="5">
    <location>
        <position position="301"/>
    </location>
</feature>
<dbReference type="PANTHER" id="PTHR47966:SF2">
    <property type="entry name" value="ASPERGILLOPEPSIN-1-RELATED"/>
    <property type="match status" value="1"/>
</dbReference>
<dbReference type="PRINTS" id="PR00792">
    <property type="entry name" value="PEPSIN"/>
</dbReference>
<comment type="caution">
    <text evidence="9">The sequence shown here is derived from an EMBL/GenBank/DDBJ whole genome shotgun (WGS) entry which is preliminary data.</text>
</comment>
<keyword evidence="2 6" id="KW-0645">Protease</keyword>
<organism evidence="9 10">
    <name type="scientific">Arthrobotrys musiformis</name>
    <dbReference type="NCBI Taxonomy" id="47236"/>
    <lineage>
        <taxon>Eukaryota</taxon>
        <taxon>Fungi</taxon>
        <taxon>Dikarya</taxon>
        <taxon>Ascomycota</taxon>
        <taxon>Pezizomycotina</taxon>
        <taxon>Orbiliomycetes</taxon>
        <taxon>Orbiliales</taxon>
        <taxon>Orbiliaceae</taxon>
        <taxon>Arthrobotrys</taxon>
    </lineage>
</organism>
<feature type="signal peptide" evidence="7">
    <location>
        <begin position="1"/>
        <end position="21"/>
    </location>
</feature>
<accession>A0AAV9WI19</accession>
<keyword evidence="10" id="KW-1185">Reference proteome</keyword>
<gene>
    <name evidence="9" type="primary">PEP1_1</name>
    <name evidence="9" type="ORF">TWF481_003627</name>
</gene>
<dbReference type="PROSITE" id="PS51767">
    <property type="entry name" value="PEPTIDASE_A1"/>
    <property type="match status" value="1"/>
</dbReference>
<dbReference type="GO" id="GO:0004190">
    <property type="term" value="F:aspartic-type endopeptidase activity"/>
    <property type="evidence" value="ECO:0007669"/>
    <property type="project" value="UniProtKB-KW"/>
</dbReference>
<evidence type="ECO:0000256" key="6">
    <source>
        <dbReference type="RuleBase" id="RU000454"/>
    </source>
</evidence>
<reference evidence="9 10" key="1">
    <citation type="submission" date="2023-08" db="EMBL/GenBank/DDBJ databases">
        <authorList>
            <person name="Palmer J.M."/>
        </authorList>
    </citation>
    <scope>NUCLEOTIDE SEQUENCE [LARGE SCALE GENOMIC DNA]</scope>
    <source>
        <strain evidence="9 10">TWF481</strain>
    </source>
</reference>
<dbReference type="EMBL" id="JAVHJL010000002">
    <property type="protein sequence ID" value="KAK6508861.1"/>
    <property type="molecule type" value="Genomic_DNA"/>
</dbReference>
<evidence type="ECO:0000259" key="8">
    <source>
        <dbReference type="PROSITE" id="PS51767"/>
    </source>
</evidence>
<name>A0AAV9WI19_9PEZI</name>
<dbReference type="Gene3D" id="2.40.70.10">
    <property type="entry name" value="Acid Proteases"/>
    <property type="match status" value="2"/>
</dbReference>
<keyword evidence="4 6" id="KW-0378">Hydrolase</keyword>
<dbReference type="InterPro" id="IPR034163">
    <property type="entry name" value="Aspergillopepsin-like_cat_dom"/>
</dbReference>
<evidence type="ECO:0000256" key="7">
    <source>
        <dbReference type="SAM" id="SignalP"/>
    </source>
</evidence>
<sequence>MRYSSTTIIVTVLSAAGGVIAAPVEDPSLGFSLPVTHNFLSVNHNGPQSFNDAIKKWSVEKDLPTGQHLKSDLVMHKEVAKRYADSSTTATSQSGDVEYTIPVKIGTPAQTLNLNLDTGSSDLWVFSTSQPTSQLSGHNVYNPSKSSTWNKLAKFSWSISYADGSGASGDVGTDKVTIGSSTVNTQIVEIAKTVSSSFISGSNDGLIGLAYGKLNTVSPVQAKTWFENILSSLSNKLFTATLYHNKSGSYDFGYIDSKKYTGSIKYSSISTKNGWWEFPSKNYKVGSTTYSNPTSATGIADTGTTLLLVSSAAAKAYYSTIPKAQANSQVGGYILPCANGSSLPAFYVSVGSNLASVSGANIIYGSSLGTIGGVSYCFGAIQPISGSQYIFGDVFFKQNFAVFDYGRTRFGFAPHSYT</sequence>
<dbReference type="FunFam" id="2.40.70.10:FF:000026">
    <property type="entry name" value="Endothiapepsin"/>
    <property type="match status" value="1"/>
</dbReference>
<dbReference type="InterPro" id="IPR033121">
    <property type="entry name" value="PEPTIDASE_A1"/>
</dbReference>
<dbReference type="InterPro" id="IPR021109">
    <property type="entry name" value="Peptidase_aspartic_dom_sf"/>
</dbReference>
<dbReference type="InterPro" id="IPR001969">
    <property type="entry name" value="Aspartic_peptidase_AS"/>
</dbReference>
<evidence type="ECO:0000256" key="5">
    <source>
        <dbReference type="PIRSR" id="PIRSR601461-1"/>
    </source>
</evidence>
<dbReference type="GO" id="GO:0006508">
    <property type="term" value="P:proteolysis"/>
    <property type="evidence" value="ECO:0007669"/>
    <property type="project" value="UniProtKB-KW"/>
</dbReference>
<evidence type="ECO:0000313" key="10">
    <source>
        <dbReference type="Proteomes" id="UP001370758"/>
    </source>
</evidence>
<feature type="active site" evidence="5">
    <location>
        <position position="117"/>
    </location>
</feature>
<evidence type="ECO:0000256" key="4">
    <source>
        <dbReference type="ARBA" id="ARBA00022801"/>
    </source>
</evidence>
<keyword evidence="9" id="KW-0675">Receptor</keyword>
<keyword evidence="3 6" id="KW-0064">Aspartyl protease</keyword>
<protein>
    <submittedName>
        <fullName evidence="9">Type I transmembrane sorting receptor</fullName>
    </submittedName>
</protein>
<keyword evidence="9" id="KW-0472">Membrane</keyword>
<evidence type="ECO:0000256" key="1">
    <source>
        <dbReference type="ARBA" id="ARBA00007447"/>
    </source>
</evidence>
<dbReference type="Proteomes" id="UP001370758">
    <property type="component" value="Unassembled WGS sequence"/>
</dbReference>
<keyword evidence="9" id="KW-0812">Transmembrane</keyword>
<evidence type="ECO:0000256" key="2">
    <source>
        <dbReference type="ARBA" id="ARBA00022670"/>
    </source>
</evidence>
<evidence type="ECO:0000313" key="9">
    <source>
        <dbReference type="EMBL" id="KAK6508861.1"/>
    </source>
</evidence>
<dbReference type="CDD" id="cd06097">
    <property type="entry name" value="Aspergillopepsin_like"/>
    <property type="match status" value="1"/>
</dbReference>
<feature type="chain" id="PRO_5043934111" evidence="7">
    <location>
        <begin position="22"/>
        <end position="418"/>
    </location>
</feature>
<dbReference type="AlphaFoldDB" id="A0AAV9WI19"/>
<dbReference type="InterPro" id="IPR001461">
    <property type="entry name" value="Aspartic_peptidase_A1"/>
</dbReference>
<proteinExistence type="inferred from homology"/>
<keyword evidence="7" id="KW-0732">Signal</keyword>
<dbReference type="SUPFAM" id="SSF50630">
    <property type="entry name" value="Acid proteases"/>
    <property type="match status" value="1"/>
</dbReference>
<dbReference type="Pfam" id="PF00026">
    <property type="entry name" value="Asp"/>
    <property type="match status" value="1"/>
</dbReference>
<evidence type="ECO:0000256" key="3">
    <source>
        <dbReference type="ARBA" id="ARBA00022750"/>
    </source>
</evidence>